<reference evidence="2 3" key="1">
    <citation type="submission" date="2016-08" db="EMBL/GenBank/DDBJ databases">
        <title>Genome sequence of Clavibacter michiganensis subsp. michiganensis strain CASJ007.</title>
        <authorList>
            <person name="Thapa S.P."/>
            <person name="Coaker G."/>
        </authorList>
    </citation>
    <scope>NUCLEOTIDE SEQUENCE [LARGE SCALE GENOMIC DNA]</scope>
    <source>
        <strain evidence="2">CASJ007</strain>
    </source>
</reference>
<feature type="region of interest" description="Disordered" evidence="1">
    <location>
        <begin position="1"/>
        <end position="20"/>
    </location>
</feature>
<comment type="caution">
    <text evidence="2">The sequence shown here is derived from an EMBL/GenBank/DDBJ whole genome shotgun (WGS) entry which is preliminary data.</text>
</comment>
<evidence type="ECO:0000313" key="2">
    <source>
        <dbReference type="EMBL" id="OUE01017.1"/>
    </source>
</evidence>
<organism evidence="2 3">
    <name type="scientific">Clavibacter michiganensis subsp. michiganensis</name>
    <dbReference type="NCBI Taxonomy" id="33013"/>
    <lineage>
        <taxon>Bacteria</taxon>
        <taxon>Bacillati</taxon>
        <taxon>Actinomycetota</taxon>
        <taxon>Actinomycetes</taxon>
        <taxon>Micrococcales</taxon>
        <taxon>Microbacteriaceae</taxon>
        <taxon>Clavibacter</taxon>
    </lineage>
</organism>
<name>A0A251XFC9_CLAMM</name>
<evidence type="ECO:0000313" key="3">
    <source>
        <dbReference type="Proteomes" id="UP000195062"/>
    </source>
</evidence>
<sequence length="124" mass="13476">MADQSAMRLSARSSARRTMDRPALCRPVRVLTPREVLDAVWKRRSRPVLVVPPVRAPSSARRTWPAISPSPTTTDSRPEETAKRCSATASPHFTSTLPRTSSRAMPLAPLTTSTVASTASARPL</sequence>
<feature type="compositionally biased region" description="Polar residues" evidence="1">
    <location>
        <begin position="87"/>
        <end position="103"/>
    </location>
</feature>
<gene>
    <name evidence="2" type="ORF">CMMCAS07_16375</name>
</gene>
<evidence type="ECO:0000256" key="1">
    <source>
        <dbReference type="SAM" id="MobiDB-lite"/>
    </source>
</evidence>
<feature type="compositionally biased region" description="Low complexity" evidence="1">
    <location>
        <begin position="111"/>
        <end position="124"/>
    </location>
</feature>
<feature type="compositionally biased region" description="Low complexity" evidence="1">
    <location>
        <begin position="1"/>
        <end position="13"/>
    </location>
</feature>
<accession>A0A251XFC9</accession>
<dbReference type="AlphaFoldDB" id="A0A251XFC9"/>
<dbReference type="Proteomes" id="UP000195062">
    <property type="component" value="Unassembled WGS sequence"/>
</dbReference>
<proteinExistence type="predicted"/>
<protein>
    <submittedName>
        <fullName evidence="2">Uncharacterized protein</fullName>
    </submittedName>
</protein>
<feature type="region of interest" description="Disordered" evidence="1">
    <location>
        <begin position="55"/>
        <end position="124"/>
    </location>
</feature>
<dbReference type="EMBL" id="MDHH01000004">
    <property type="protein sequence ID" value="OUE01017.1"/>
    <property type="molecule type" value="Genomic_DNA"/>
</dbReference>
<keyword evidence="3" id="KW-1185">Reference proteome</keyword>